<feature type="domain" description="3-oxo-5-alpha-steroid 4-dehydrogenase C-terminal" evidence="6">
    <location>
        <begin position="111"/>
        <end position="266"/>
    </location>
</feature>
<dbReference type="PROSITE" id="PS50244">
    <property type="entry name" value="S5A_REDUCTASE"/>
    <property type="match status" value="1"/>
</dbReference>
<keyword evidence="8" id="KW-1185">Reference proteome</keyword>
<dbReference type="RefSeq" id="WP_083561202.1">
    <property type="nucleotide sequence ID" value="NZ_AQQV01000002.1"/>
</dbReference>
<dbReference type="STRING" id="1317117.ATO7_08137"/>
<keyword evidence="4 5" id="KW-0472">Membrane</keyword>
<feature type="transmembrane region" description="Helical" evidence="5">
    <location>
        <begin position="112"/>
        <end position="132"/>
    </location>
</feature>
<evidence type="ECO:0000256" key="1">
    <source>
        <dbReference type="ARBA" id="ARBA00004141"/>
    </source>
</evidence>
<dbReference type="GO" id="GO:0003865">
    <property type="term" value="F:3-oxo-5-alpha-steroid 4-dehydrogenase activity"/>
    <property type="evidence" value="ECO:0007669"/>
    <property type="project" value="InterPro"/>
</dbReference>
<organism evidence="7 8">
    <name type="scientific">Oceanococcus atlanticus</name>
    <dbReference type="NCBI Taxonomy" id="1317117"/>
    <lineage>
        <taxon>Bacteria</taxon>
        <taxon>Pseudomonadati</taxon>
        <taxon>Pseudomonadota</taxon>
        <taxon>Gammaproteobacteria</taxon>
        <taxon>Chromatiales</taxon>
        <taxon>Oceanococcaceae</taxon>
        <taxon>Oceanococcus</taxon>
    </lineage>
</organism>
<dbReference type="EMBL" id="AQQV01000002">
    <property type="protein sequence ID" value="ORE86993.1"/>
    <property type="molecule type" value="Genomic_DNA"/>
</dbReference>
<sequence>MNWYTGNTTFDTVLTIGFVFAALTIIGGAFMPQTPYGRFGTDKWGMALNPKFGWWLMEIPATVVFLWFYLQGPRTTELVPMILAAVWLIHYANRGWFFPLSIRVAPGRKSTFSISIVLSGMFVTAIHGYMNATWFNEFAPHLTRDWLSDPRFWLGLVVYYCGFALILHSEWVVRNLRDPAKLSAGTESDYKIPYGGGYRFVSSPTYLGELTAWTGFSIMTWGLPGLVILLISAGNLIPRAIATQRWYNEKFPDYPQNRKAIFPYVL</sequence>
<name>A0A1Y1SE94_9GAMM</name>
<reference evidence="7 8" key="1">
    <citation type="submission" date="2013-04" db="EMBL/GenBank/DDBJ databases">
        <title>Oceanococcus atlanticus 22II-S10r2 Genome Sequencing.</title>
        <authorList>
            <person name="Lai Q."/>
            <person name="Li G."/>
            <person name="Shao Z."/>
        </authorList>
    </citation>
    <scope>NUCLEOTIDE SEQUENCE [LARGE SCALE GENOMIC DNA]</scope>
    <source>
        <strain evidence="7 8">22II-S10r2</strain>
    </source>
</reference>
<evidence type="ECO:0000256" key="5">
    <source>
        <dbReference type="SAM" id="Phobius"/>
    </source>
</evidence>
<feature type="transmembrane region" description="Helical" evidence="5">
    <location>
        <begin position="82"/>
        <end position="100"/>
    </location>
</feature>
<evidence type="ECO:0000256" key="2">
    <source>
        <dbReference type="ARBA" id="ARBA00022692"/>
    </source>
</evidence>
<dbReference type="Pfam" id="PF02544">
    <property type="entry name" value="Steroid_dh"/>
    <property type="match status" value="1"/>
</dbReference>
<keyword evidence="2 5" id="KW-0812">Transmembrane</keyword>
<dbReference type="InterPro" id="IPR001104">
    <property type="entry name" value="3-oxo-5_a-steroid_4-DH_C"/>
</dbReference>
<dbReference type="GO" id="GO:0016020">
    <property type="term" value="C:membrane"/>
    <property type="evidence" value="ECO:0007669"/>
    <property type="project" value="UniProtKB-SubCell"/>
</dbReference>
<feature type="transmembrane region" description="Helical" evidence="5">
    <location>
        <begin position="152"/>
        <end position="173"/>
    </location>
</feature>
<evidence type="ECO:0000256" key="3">
    <source>
        <dbReference type="ARBA" id="ARBA00022989"/>
    </source>
</evidence>
<feature type="transmembrane region" description="Helical" evidence="5">
    <location>
        <begin position="52"/>
        <end position="70"/>
    </location>
</feature>
<keyword evidence="3 5" id="KW-1133">Transmembrane helix</keyword>
<dbReference type="Proteomes" id="UP000192342">
    <property type="component" value="Unassembled WGS sequence"/>
</dbReference>
<dbReference type="InterPro" id="IPR016636">
    <property type="entry name" value="3-oxo-5-alpha-steroid_4-DH"/>
</dbReference>
<evidence type="ECO:0000256" key="4">
    <source>
        <dbReference type="ARBA" id="ARBA00023136"/>
    </source>
</evidence>
<evidence type="ECO:0000313" key="7">
    <source>
        <dbReference type="EMBL" id="ORE86993.1"/>
    </source>
</evidence>
<feature type="transmembrane region" description="Helical" evidence="5">
    <location>
        <begin position="12"/>
        <end position="31"/>
    </location>
</feature>
<dbReference type="Gene3D" id="1.20.120.1630">
    <property type="match status" value="1"/>
</dbReference>
<dbReference type="InterPro" id="IPR039357">
    <property type="entry name" value="SRD5A/TECR"/>
</dbReference>
<accession>A0A1Y1SE94</accession>
<dbReference type="PANTHER" id="PTHR10556">
    <property type="entry name" value="3-OXO-5-ALPHA-STEROID 4-DEHYDROGENASE"/>
    <property type="match status" value="1"/>
</dbReference>
<dbReference type="GO" id="GO:0008202">
    <property type="term" value="P:steroid metabolic process"/>
    <property type="evidence" value="ECO:0007669"/>
    <property type="project" value="InterPro"/>
</dbReference>
<comment type="subcellular location">
    <subcellularLocation>
        <location evidence="1">Membrane</location>
        <topology evidence="1">Multi-pass membrane protein</topology>
    </subcellularLocation>
</comment>
<evidence type="ECO:0000313" key="8">
    <source>
        <dbReference type="Proteomes" id="UP000192342"/>
    </source>
</evidence>
<protein>
    <submittedName>
        <fullName evidence="7">Steroid dehydrogenase</fullName>
    </submittedName>
</protein>
<gene>
    <name evidence="7" type="ORF">ATO7_08137</name>
</gene>
<proteinExistence type="predicted"/>
<dbReference type="PIRSF" id="PIRSF015596">
    <property type="entry name" value="5_alpha-SR2"/>
    <property type="match status" value="1"/>
</dbReference>
<dbReference type="OrthoDB" id="4688552at2"/>
<dbReference type="PANTHER" id="PTHR10556:SF35">
    <property type="entry name" value="3-OXO-5-ALPHA-STEROID 4-DEHYDROGENASE FAMILY PROTEIN"/>
    <property type="match status" value="1"/>
</dbReference>
<dbReference type="AlphaFoldDB" id="A0A1Y1SE94"/>
<evidence type="ECO:0000259" key="6">
    <source>
        <dbReference type="Pfam" id="PF02544"/>
    </source>
</evidence>
<comment type="caution">
    <text evidence="7">The sequence shown here is derived from an EMBL/GenBank/DDBJ whole genome shotgun (WGS) entry which is preliminary data.</text>
</comment>